<comment type="caution">
    <text evidence="8">The sequence shown here is derived from an EMBL/GenBank/DDBJ whole genome shotgun (WGS) entry which is preliminary data.</text>
</comment>
<reference evidence="8 9" key="1">
    <citation type="submission" date="2016-10" db="EMBL/GenBank/DDBJ databases">
        <title>Comparative genome analysis of multiple Pseudomonas spp. focuses on biocontrol and plant growth promoting traits.</title>
        <authorList>
            <person name="Tao X.-Y."/>
            <person name="Taylor C.G."/>
        </authorList>
    </citation>
    <scope>NUCLEOTIDE SEQUENCE [LARGE SCALE GENOMIC DNA]</scope>
    <source>
        <strain evidence="8 9">37D10</strain>
    </source>
</reference>
<feature type="transmembrane region" description="Helical" evidence="7">
    <location>
        <begin position="296"/>
        <end position="323"/>
    </location>
</feature>
<evidence type="ECO:0000256" key="1">
    <source>
        <dbReference type="ARBA" id="ARBA00004141"/>
    </source>
</evidence>
<dbReference type="Pfam" id="PF01566">
    <property type="entry name" value="Nramp"/>
    <property type="match status" value="1"/>
</dbReference>
<dbReference type="InterPro" id="IPR001046">
    <property type="entry name" value="NRAMP_fam"/>
</dbReference>
<evidence type="ECO:0000256" key="2">
    <source>
        <dbReference type="ARBA" id="ARBA00022448"/>
    </source>
</evidence>
<feature type="transmembrane region" description="Helical" evidence="7">
    <location>
        <begin position="92"/>
        <end position="111"/>
    </location>
</feature>
<evidence type="ECO:0000256" key="6">
    <source>
        <dbReference type="ARBA" id="ARBA00023136"/>
    </source>
</evidence>
<dbReference type="PANTHER" id="PTHR11706">
    <property type="entry name" value="SOLUTE CARRIER PROTEIN FAMILY 11 MEMBER"/>
    <property type="match status" value="1"/>
</dbReference>
<dbReference type="GO" id="GO:0034755">
    <property type="term" value="P:iron ion transmembrane transport"/>
    <property type="evidence" value="ECO:0007669"/>
    <property type="project" value="TreeGrafter"/>
</dbReference>
<feature type="transmembrane region" description="Helical" evidence="7">
    <location>
        <begin position="250"/>
        <end position="276"/>
    </location>
</feature>
<dbReference type="Proteomes" id="UP000284684">
    <property type="component" value="Unassembled WGS sequence"/>
</dbReference>
<dbReference type="GO" id="GO:0005886">
    <property type="term" value="C:plasma membrane"/>
    <property type="evidence" value="ECO:0007669"/>
    <property type="project" value="TreeGrafter"/>
</dbReference>
<evidence type="ECO:0000313" key="8">
    <source>
        <dbReference type="EMBL" id="ROM90753.1"/>
    </source>
</evidence>
<protein>
    <submittedName>
        <fullName evidence="8">Iron transporter</fullName>
    </submittedName>
</protein>
<dbReference type="RefSeq" id="WP_123584867.1">
    <property type="nucleotide sequence ID" value="NZ_MOBI01000029.1"/>
</dbReference>
<evidence type="ECO:0000256" key="5">
    <source>
        <dbReference type="ARBA" id="ARBA00022989"/>
    </source>
</evidence>
<evidence type="ECO:0000313" key="9">
    <source>
        <dbReference type="Proteomes" id="UP000284684"/>
    </source>
</evidence>
<feature type="transmembrane region" description="Helical" evidence="7">
    <location>
        <begin position="154"/>
        <end position="174"/>
    </location>
</feature>
<accession>A0A423GK08</accession>
<evidence type="ECO:0000256" key="7">
    <source>
        <dbReference type="SAM" id="Phobius"/>
    </source>
</evidence>
<dbReference type="EMBL" id="MOBI01000029">
    <property type="protein sequence ID" value="ROM90753.1"/>
    <property type="molecule type" value="Genomic_DNA"/>
</dbReference>
<feature type="transmembrane region" description="Helical" evidence="7">
    <location>
        <begin position="52"/>
        <end position="71"/>
    </location>
</feature>
<keyword evidence="3 7" id="KW-0812">Transmembrane</keyword>
<sequence length="431" mass="46533">MDNEELVSKPAVKAHGSWLKKLGPGLITGAADDDPSGIATYSQAGAQFGLNTLWTLLLTFPLMVGIQVISAKIGRVSGHGLATNIRQHYPKPFLLSIVGLLLIANTVNIAADVAAMGNATKLLIGGPTHLYAVGFGVVSLLLQMFIPYSRYVRVLKWLTLALLAYVGIIFAVQIPWGKVALQTIWPNLSWKPEYITIVVAIFGTTISPYLFFWQASQEVEEMESRPDARSLIEAPEQAKVNFRRIRIDTIIGMAFSNVIAFFIMLTTAVTLHMHGMTDIQTSEQAASALRPIAGEFAFWLFSAGIIGTGLLAIPVLAGSAAYAMAGAFKWKSSLADEPKTAKGFYGVIAAATLLGVLLCFAPIDPIKALLWSAVINCVMAVPIMFTMMFMASRKDIMGNFVIRPGLRILGWSCSIAMALAVVAMFWGMLAG</sequence>
<feature type="transmembrane region" description="Helical" evidence="7">
    <location>
        <begin position="344"/>
        <end position="363"/>
    </location>
</feature>
<comment type="subcellular location">
    <subcellularLocation>
        <location evidence="1">Membrane</location>
        <topology evidence="1">Multi-pass membrane protein</topology>
    </subcellularLocation>
</comment>
<proteinExistence type="predicted"/>
<dbReference type="GO" id="GO:0005384">
    <property type="term" value="F:manganese ion transmembrane transporter activity"/>
    <property type="evidence" value="ECO:0007669"/>
    <property type="project" value="TreeGrafter"/>
</dbReference>
<feature type="transmembrane region" description="Helical" evidence="7">
    <location>
        <begin position="369"/>
        <end position="387"/>
    </location>
</feature>
<evidence type="ECO:0000256" key="3">
    <source>
        <dbReference type="ARBA" id="ARBA00022692"/>
    </source>
</evidence>
<name>A0A423GK08_9PSED</name>
<dbReference type="GO" id="GO:0015293">
    <property type="term" value="F:symporter activity"/>
    <property type="evidence" value="ECO:0007669"/>
    <property type="project" value="UniProtKB-KW"/>
</dbReference>
<feature type="transmembrane region" description="Helical" evidence="7">
    <location>
        <begin position="194"/>
        <end position="212"/>
    </location>
</feature>
<gene>
    <name evidence="8" type="ORF">BK658_25550</name>
</gene>
<feature type="transmembrane region" description="Helical" evidence="7">
    <location>
        <begin position="123"/>
        <end position="142"/>
    </location>
</feature>
<keyword evidence="6 7" id="KW-0472">Membrane</keyword>
<dbReference type="GO" id="GO:0015086">
    <property type="term" value="F:cadmium ion transmembrane transporter activity"/>
    <property type="evidence" value="ECO:0007669"/>
    <property type="project" value="TreeGrafter"/>
</dbReference>
<dbReference type="PANTHER" id="PTHR11706:SF33">
    <property type="entry name" value="NATURAL RESISTANCE-ASSOCIATED MACROPHAGE PROTEIN 2"/>
    <property type="match status" value="1"/>
</dbReference>
<keyword evidence="2" id="KW-0813">Transport</keyword>
<evidence type="ECO:0000256" key="4">
    <source>
        <dbReference type="ARBA" id="ARBA00022847"/>
    </source>
</evidence>
<feature type="transmembrane region" description="Helical" evidence="7">
    <location>
        <begin position="408"/>
        <end position="429"/>
    </location>
</feature>
<organism evidence="8 9">
    <name type="scientific">Pseudomonas brassicacearum</name>
    <dbReference type="NCBI Taxonomy" id="930166"/>
    <lineage>
        <taxon>Bacteria</taxon>
        <taxon>Pseudomonadati</taxon>
        <taxon>Pseudomonadota</taxon>
        <taxon>Gammaproteobacteria</taxon>
        <taxon>Pseudomonadales</taxon>
        <taxon>Pseudomonadaceae</taxon>
        <taxon>Pseudomonas</taxon>
    </lineage>
</organism>
<keyword evidence="5 7" id="KW-1133">Transmembrane helix</keyword>
<keyword evidence="4" id="KW-0769">Symport</keyword>
<dbReference type="AlphaFoldDB" id="A0A423GK08"/>